<feature type="domain" description="Chromo" evidence="2">
    <location>
        <begin position="82"/>
        <end position="126"/>
    </location>
</feature>
<dbReference type="InterPro" id="IPR056924">
    <property type="entry name" value="SH3_Tf2-1"/>
</dbReference>
<evidence type="ECO:0000313" key="5">
    <source>
        <dbReference type="Proteomes" id="UP000236291"/>
    </source>
</evidence>
<proteinExistence type="predicted"/>
<dbReference type="AlphaFoldDB" id="A0A2K3K2Q9"/>
<dbReference type="InterPro" id="IPR023780">
    <property type="entry name" value="Chromo_domain"/>
</dbReference>
<organism evidence="4 5">
    <name type="scientific">Trifolium pratense</name>
    <name type="common">Red clover</name>
    <dbReference type="NCBI Taxonomy" id="57577"/>
    <lineage>
        <taxon>Eukaryota</taxon>
        <taxon>Viridiplantae</taxon>
        <taxon>Streptophyta</taxon>
        <taxon>Embryophyta</taxon>
        <taxon>Tracheophyta</taxon>
        <taxon>Spermatophyta</taxon>
        <taxon>Magnoliopsida</taxon>
        <taxon>eudicotyledons</taxon>
        <taxon>Gunneridae</taxon>
        <taxon>Pentapetalae</taxon>
        <taxon>rosids</taxon>
        <taxon>fabids</taxon>
        <taxon>Fabales</taxon>
        <taxon>Fabaceae</taxon>
        <taxon>Papilionoideae</taxon>
        <taxon>50 kb inversion clade</taxon>
        <taxon>NPAAA clade</taxon>
        <taxon>Hologalegina</taxon>
        <taxon>IRL clade</taxon>
        <taxon>Trifolieae</taxon>
        <taxon>Trifolium</taxon>
    </lineage>
</organism>
<name>A0A2K3K2Q9_TRIPR</name>
<dbReference type="Proteomes" id="UP000236291">
    <property type="component" value="Unassembled WGS sequence"/>
</dbReference>
<feature type="region of interest" description="Disordered" evidence="1">
    <location>
        <begin position="138"/>
        <end position="178"/>
    </location>
</feature>
<dbReference type="EMBL" id="ASHM01083018">
    <property type="protein sequence ID" value="PNX60540.1"/>
    <property type="molecule type" value="Genomic_DNA"/>
</dbReference>
<sequence>RSYRQTSVRQQKQHKLSKRFYGPYTILERIGTVAYKLQLPSGSRIHPVFHVSALKPFRGTDNVAACDLPLESFDNQPVDQPRAILDRRTQLVHGQPREQLLVHWVGCPIDEASWEDLENFLTCYPDFHLEDKVSFAGGENDTNQLVDPDPIRNDGSPTTQTENNTDMENDGPTLGKRVIKKPPWMSDFVCLEGRPRRS</sequence>
<comment type="caution">
    <text evidence="4">The sequence shown here is derived from an EMBL/GenBank/DDBJ whole genome shotgun (WGS) entry which is preliminary data.</text>
</comment>
<dbReference type="SUPFAM" id="SSF54160">
    <property type="entry name" value="Chromo domain-like"/>
    <property type="match status" value="1"/>
</dbReference>
<reference evidence="4 5" key="2">
    <citation type="journal article" date="2017" name="Front. Plant Sci.">
        <title>Gene Classification and Mining of Molecular Markers Useful in Red Clover (Trifolium pratense) Breeding.</title>
        <authorList>
            <person name="Istvanek J."/>
            <person name="Dluhosova J."/>
            <person name="Dluhos P."/>
            <person name="Patkova L."/>
            <person name="Nedelnik J."/>
            <person name="Repkova J."/>
        </authorList>
    </citation>
    <scope>NUCLEOTIDE SEQUENCE [LARGE SCALE GENOMIC DNA]</scope>
    <source>
        <strain evidence="5">cv. Tatra</strain>
        <tissue evidence="4">Young leaves</tissue>
    </source>
</reference>
<protein>
    <recommendedName>
        <fullName evidence="6">Chromo domain-containing protein</fullName>
    </recommendedName>
</protein>
<reference evidence="4 5" key="1">
    <citation type="journal article" date="2014" name="Am. J. Bot.">
        <title>Genome assembly and annotation for red clover (Trifolium pratense; Fabaceae).</title>
        <authorList>
            <person name="Istvanek J."/>
            <person name="Jaros M."/>
            <person name="Krenek A."/>
            <person name="Repkova J."/>
        </authorList>
    </citation>
    <scope>NUCLEOTIDE SEQUENCE [LARGE SCALE GENOMIC DNA]</scope>
    <source>
        <strain evidence="5">cv. Tatra</strain>
        <tissue evidence="4">Young leaves</tissue>
    </source>
</reference>
<dbReference type="InterPro" id="IPR016197">
    <property type="entry name" value="Chromo-like_dom_sf"/>
</dbReference>
<feature type="non-terminal residue" evidence="4">
    <location>
        <position position="1"/>
    </location>
</feature>
<dbReference type="PANTHER" id="PTHR46148:SF52">
    <property type="entry name" value="OS04G0603800 PROTEIN"/>
    <property type="match status" value="1"/>
</dbReference>
<dbReference type="Pfam" id="PF00385">
    <property type="entry name" value="Chromo"/>
    <property type="match status" value="1"/>
</dbReference>
<feature type="domain" description="Tf2-1-like SH3-like" evidence="3">
    <location>
        <begin position="6"/>
        <end position="57"/>
    </location>
</feature>
<accession>A0A2K3K2Q9</accession>
<gene>
    <name evidence="4" type="ORF">L195_g051983</name>
</gene>
<evidence type="ECO:0000259" key="3">
    <source>
        <dbReference type="Pfam" id="PF24626"/>
    </source>
</evidence>
<dbReference type="PANTHER" id="PTHR46148">
    <property type="entry name" value="CHROMO DOMAIN-CONTAINING PROTEIN"/>
    <property type="match status" value="1"/>
</dbReference>
<evidence type="ECO:0008006" key="6">
    <source>
        <dbReference type="Google" id="ProtNLM"/>
    </source>
</evidence>
<dbReference type="Gene3D" id="2.40.50.40">
    <property type="match status" value="1"/>
</dbReference>
<dbReference type="STRING" id="57577.A0A2K3K2Q9"/>
<feature type="compositionally biased region" description="Polar residues" evidence="1">
    <location>
        <begin position="155"/>
        <end position="166"/>
    </location>
</feature>
<evidence type="ECO:0000313" key="4">
    <source>
        <dbReference type="EMBL" id="PNX60540.1"/>
    </source>
</evidence>
<evidence type="ECO:0000259" key="2">
    <source>
        <dbReference type="Pfam" id="PF00385"/>
    </source>
</evidence>
<dbReference type="Pfam" id="PF24626">
    <property type="entry name" value="SH3_Tf2-1"/>
    <property type="match status" value="1"/>
</dbReference>
<evidence type="ECO:0000256" key="1">
    <source>
        <dbReference type="SAM" id="MobiDB-lite"/>
    </source>
</evidence>